<feature type="compositionally biased region" description="Basic and acidic residues" evidence="1">
    <location>
        <begin position="51"/>
        <end position="63"/>
    </location>
</feature>
<comment type="caution">
    <text evidence="2">The sequence shown here is derived from an EMBL/GenBank/DDBJ whole genome shotgun (WGS) entry which is preliminary data.</text>
</comment>
<keyword evidence="3" id="KW-1185">Reference proteome</keyword>
<evidence type="ECO:0000256" key="1">
    <source>
        <dbReference type="SAM" id="MobiDB-lite"/>
    </source>
</evidence>
<accession>A0ABW0RXG2</accession>
<dbReference type="RefSeq" id="WP_379771487.1">
    <property type="nucleotide sequence ID" value="NZ_JBHSMZ010000008.1"/>
</dbReference>
<dbReference type="Proteomes" id="UP001596086">
    <property type="component" value="Unassembled WGS sequence"/>
</dbReference>
<evidence type="ECO:0000313" key="3">
    <source>
        <dbReference type="Proteomes" id="UP001596086"/>
    </source>
</evidence>
<reference evidence="3" key="1">
    <citation type="journal article" date="2019" name="Int. J. Syst. Evol. Microbiol.">
        <title>The Global Catalogue of Microorganisms (GCM) 10K type strain sequencing project: providing services to taxonomists for standard genome sequencing and annotation.</title>
        <authorList>
            <consortium name="The Broad Institute Genomics Platform"/>
            <consortium name="The Broad Institute Genome Sequencing Center for Infectious Disease"/>
            <person name="Wu L."/>
            <person name="Ma J."/>
        </authorList>
    </citation>
    <scope>NUCLEOTIDE SEQUENCE [LARGE SCALE GENOMIC DNA]</scope>
    <source>
        <strain evidence="3">CGMCC 4.5798</strain>
    </source>
</reference>
<gene>
    <name evidence="2" type="ORF">ACFPO9_13185</name>
</gene>
<sequence>MAFASELSLSSLRDNAESGLREAADGPELKEPKPPPDFLAAPLSPLPDGFEAERLLKEPKPPFDDEDDERCDENPLLKDEELEGLASAGTGAKDRARLSASATCAYFVKVFSMVRRAVES</sequence>
<organism evidence="2 3">
    <name type="scientific">Massilia aerilata</name>
    <dbReference type="NCBI Taxonomy" id="453817"/>
    <lineage>
        <taxon>Bacteria</taxon>
        <taxon>Pseudomonadati</taxon>
        <taxon>Pseudomonadota</taxon>
        <taxon>Betaproteobacteria</taxon>
        <taxon>Burkholderiales</taxon>
        <taxon>Oxalobacteraceae</taxon>
        <taxon>Telluria group</taxon>
        <taxon>Massilia</taxon>
    </lineage>
</organism>
<dbReference type="EMBL" id="JBHSMZ010000008">
    <property type="protein sequence ID" value="MFC5549464.1"/>
    <property type="molecule type" value="Genomic_DNA"/>
</dbReference>
<feature type="compositionally biased region" description="Basic and acidic residues" evidence="1">
    <location>
        <begin position="14"/>
        <end position="34"/>
    </location>
</feature>
<feature type="region of interest" description="Disordered" evidence="1">
    <location>
        <begin position="1"/>
        <end position="95"/>
    </location>
</feature>
<protein>
    <submittedName>
        <fullName evidence="2">Uncharacterized protein</fullName>
    </submittedName>
</protein>
<name>A0ABW0RXG2_9BURK</name>
<proteinExistence type="predicted"/>
<evidence type="ECO:0000313" key="2">
    <source>
        <dbReference type="EMBL" id="MFC5549464.1"/>
    </source>
</evidence>